<feature type="transmembrane region" description="Helical" evidence="11">
    <location>
        <begin position="57"/>
        <end position="75"/>
    </location>
</feature>
<evidence type="ECO:0000256" key="9">
    <source>
        <dbReference type="ARBA" id="ARBA00022989"/>
    </source>
</evidence>
<gene>
    <name evidence="13" type="ORF">ABGN05_23615</name>
</gene>
<keyword evidence="7 13" id="KW-0067">ATP-binding</keyword>
<comment type="caution">
    <text evidence="13">The sequence shown here is derived from an EMBL/GenBank/DDBJ whole genome shotgun (WGS) entry which is preliminary data.</text>
</comment>
<evidence type="ECO:0000256" key="6">
    <source>
        <dbReference type="ARBA" id="ARBA00022741"/>
    </source>
</evidence>
<feature type="transmembrane region" description="Helical" evidence="11">
    <location>
        <begin position="125"/>
        <end position="148"/>
    </location>
</feature>
<dbReference type="Pfam" id="PF02653">
    <property type="entry name" value="BPD_transp_2"/>
    <property type="match status" value="1"/>
</dbReference>
<feature type="transmembrane region" description="Helical" evidence="11">
    <location>
        <begin position="6"/>
        <end position="24"/>
    </location>
</feature>
<dbReference type="InterPro" id="IPR003439">
    <property type="entry name" value="ABC_transporter-like_ATP-bd"/>
</dbReference>
<dbReference type="CDD" id="cd03219">
    <property type="entry name" value="ABC_Mj1267_LivG_branched"/>
    <property type="match status" value="1"/>
</dbReference>
<feature type="transmembrane region" description="Helical" evidence="11">
    <location>
        <begin position="87"/>
        <end position="105"/>
    </location>
</feature>
<evidence type="ECO:0000256" key="2">
    <source>
        <dbReference type="ARBA" id="ARBA00005417"/>
    </source>
</evidence>
<dbReference type="PROSITE" id="PS00211">
    <property type="entry name" value="ABC_TRANSPORTER_1"/>
    <property type="match status" value="1"/>
</dbReference>
<dbReference type="InterPro" id="IPR001851">
    <property type="entry name" value="ABC_transp_permease"/>
</dbReference>
<dbReference type="SMART" id="SM00382">
    <property type="entry name" value="AAA"/>
    <property type="match status" value="1"/>
</dbReference>
<keyword evidence="14" id="KW-1185">Reference proteome</keyword>
<keyword evidence="4" id="KW-1003">Cell membrane</keyword>
<dbReference type="Pfam" id="PF00005">
    <property type="entry name" value="ABC_tran"/>
    <property type="match status" value="1"/>
</dbReference>
<reference evidence="13 14" key="1">
    <citation type="submission" date="2024-05" db="EMBL/GenBank/DDBJ databases">
        <authorList>
            <person name="Jiang F."/>
        </authorList>
    </citation>
    <scope>NUCLEOTIDE SEQUENCE [LARGE SCALE GENOMIC DNA]</scope>
    <source>
        <strain evidence="13 14">LZ166</strain>
    </source>
</reference>
<keyword evidence="10 11" id="KW-0472">Membrane</keyword>
<keyword evidence="3" id="KW-0813">Transport</keyword>
<dbReference type="RefSeq" id="WP_367956522.1">
    <property type="nucleotide sequence ID" value="NZ_JBDPGJ010000006.1"/>
</dbReference>
<dbReference type="PROSITE" id="PS50893">
    <property type="entry name" value="ABC_TRANSPORTER_2"/>
    <property type="match status" value="1"/>
</dbReference>
<evidence type="ECO:0000256" key="10">
    <source>
        <dbReference type="ARBA" id="ARBA00023136"/>
    </source>
</evidence>
<evidence type="ECO:0000256" key="3">
    <source>
        <dbReference type="ARBA" id="ARBA00022448"/>
    </source>
</evidence>
<dbReference type="InterPro" id="IPR052156">
    <property type="entry name" value="BCAA_Transport_ATP-bd_LivF"/>
</dbReference>
<dbReference type="PANTHER" id="PTHR43820">
    <property type="entry name" value="HIGH-AFFINITY BRANCHED-CHAIN AMINO ACID TRANSPORT ATP-BINDING PROTEIN LIVF"/>
    <property type="match status" value="1"/>
</dbReference>
<dbReference type="InterPro" id="IPR027417">
    <property type="entry name" value="P-loop_NTPase"/>
</dbReference>
<dbReference type="InterPro" id="IPR017871">
    <property type="entry name" value="ABC_transporter-like_CS"/>
</dbReference>
<dbReference type="PANTHER" id="PTHR43820:SF3">
    <property type="entry name" value="BRANCHED-CHAIN AMINO ACID TRANSPORT SYSTEM,ATP-BINDING PROTEIN"/>
    <property type="match status" value="1"/>
</dbReference>
<sequence>MDYLFLVLTLICVYALLATSLNLIKGYGGLFSVAHAVFFGIGAYAFTIVRIEYGVPFPLALVVAFATAAAASLALSIPSLRVSGEYLLLATFAVQVLGTSLFLNLDITGGPAGIRDIPHADLFGYVFQTNGQVFLITLAVSTLCWWMMYETTRSPFGRVMKAIREDEIGIAALGKNTLWFKIAVFFIGCGFAGVAGGLFATVITFINPDSFVIYVSFTVVIMVLLGGLANPFGGIAGAAVLITLEEALRVIMPTAAGAHLAMVLFGLILVGVIMRRPQGLLPEHATSTLVADSAGLEGRGQRQAVKLEHVNPNAFAADAQGPLLRIDNVTKSYGGLVAVHDTSISVDAGDIIGIVGPNGAGKTTLFDLIGGSIRPNAGKISYRGQNLSTLKPHRIAQAGIGRLFQHVRPFSNMTALDNVLVSFPRSLRENPLFAWLPIDRSGEAARREKAFDLLRYMGLEGHANEKVGELSFGQQKLVGFARLLAQGASVWLLDEPAAGIDPQMRQDIRRTILRVREDLGVTMLIVEHNMDFLEGLVDRVVFMAEGTVAKVAGFDEIMADKDLNRLYLGV</sequence>
<organism evidence="13 14">
    <name type="scientific">Aquibium pacificus</name>
    <dbReference type="NCBI Taxonomy" id="3153579"/>
    <lineage>
        <taxon>Bacteria</taxon>
        <taxon>Pseudomonadati</taxon>
        <taxon>Pseudomonadota</taxon>
        <taxon>Alphaproteobacteria</taxon>
        <taxon>Hyphomicrobiales</taxon>
        <taxon>Phyllobacteriaceae</taxon>
        <taxon>Aquibium</taxon>
    </lineage>
</organism>
<proteinExistence type="inferred from homology"/>
<evidence type="ECO:0000256" key="7">
    <source>
        <dbReference type="ARBA" id="ARBA00022840"/>
    </source>
</evidence>
<evidence type="ECO:0000256" key="8">
    <source>
        <dbReference type="ARBA" id="ARBA00022970"/>
    </source>
</evidence>
<keyword evidence="8" id="KW-0029">Amino-acid transport</keyword>
<dbReference type="InterPro" id="IPR003593">
    <property type="entry name" value="AAA+_ATPase"/>
</dbReference>
<name>A0ABV3SRW1_9HYPH</name>
<evidence type="ECO:0000256" key="4">
    <source>
        <dbReference type="ARBA" id="ARBA00022475"/>
    </source>
</evidence>
<comment type="similarity">
    <text evidence="2">Belongs to the ABC transporter superfamily.</text>
</comment>
<evidence type="ECO:0000256" key="11">
    <source>
        <dbReference type="SAM" id="Phobius"/>
    </source>
</evidence>
<comment type="subcellular location">
    <subcellularLocation>
        <location evidence="1">Cell membrane</location>
        <topology evidence="1">Multi-pass membrane protein</topology>
    </subcellularLocation>
</comment>
<protein>
    <submittedName>
        <fullName evidence="13">Branched-chain amino acid ABC transporter ATP-binding protein/permease</fullName>
    </submittedName>
</protein>
<dbReference type="CDD" id="cd06581">
    <property type="entry name" value="TM_PBP1_LivM_like"/>
    <property type="match status" value="1"/>
</dbReference>
<evidence type="ECO:0000259" key="12">
    <source>
        <dbReference type="PROSITE" id="PS50893"/>
    </source>
</evidence>
<dbReference type="EMBL" id="JBDPGJ010000006">
    <property type="protein sequence ID" value="MEX0408646.1"/>
    <property type="molecule type" value="Genomic_DNA"/>
</dbReference>
<keyword evidence="5 11" id="KW-0812">Transmembrane</keyword>
<evidence type="ECO:0000313" key="13">
    <source>
        <dbReference type="EMBL" id="MEX0408646.1"/>
    </source>
</evidence>
<evidence type="ECO:0000313" key="14">
    <source>
        <dbReference type="Proteomes" id="UP001556692"/>
    </source>
</evidence>
<feature type="transmembrane region" description="Helical" evidence="11">
    <location>
        <begin position="182"/>
        <end position="205"/>
    </location>
</feature>
<dbReference type="InterPro" id="IPR043428">
    <property type="entry name" value="LivM-like"/>
</dbReference>
<dbReference type="Gene3D" id="3.40.50.300">
    <property type="entry name" value="P-loop containing nucleotide triphosphate hydrolases"/>
    <property type="match status" value="1"/>
</dbReference>
<dbReference type="Proteomes" id="UP001556692">
    <property type="component" value="Unassembled WGS sequence"/>
</dbReference>
<evidence type="ECO:0000256" key="5">
    <source>
        <dbReference type="ARBA" id="ARBA00022692"/>
    </source>
</evidence>
<evidence type="ECO:0000256" key="1">
    <source>
        <dbReference type="ARBA" id="ARBA00004651"/>
    </source>
</evidence>
<feature type="transmembrane region" description="Helical" evidence="11">
    <location>
        <begin position="31"/>
        <end position="51"/>
    </location>
</feature>
<feature type="domain" description="ABC transporter" evidence="12">
    <location>
        <begin position="324"/>
        <end position="570"/>
    </location>
</feature>
<accession>A0ABV3SRW1</accession>
<feature type="transmembrane region" description="Helical" evidence="11">
    <location>
        <begin position="256"/>
        <end position="274"/>
    </location>
</feature>
<keyword evidence="9 11" id="KW-1133">Transmembrane helix</keyword>
<feature type="transmembrane region" description="Helical" evidence="11">
    <location>
        <begin position="211"/>
        <end position="244"/>
    </location>
</feature>
<dbReference type="SUPFAM" id="SSF52540">
    <property type="entry name" value="P-loop containing nucleoside triphosphate hydrolases"/>
    <property type="match status" value="1"/>
</dbReference>
<dbReference type="GO" id="GO:0005524">
    <property type="term" value="F:ATP binding"/>
    <property type="evidence" value="ECO:0007669"/>
    <property type="project" value="UniProtKB-KW"/>
</dbReference>
<keyword evidence="6" id="KW-0547">Nucleotide-binding</keyword>